<dbReference type="EMBL" id="HBIB01001202">
    <property type="protein sequence ID" value="CAE0238665.1"/>
    <property type="molecule type" value="Transcribed_RNA"/>
</dbReference>
<proteinExistence type="predicted"/>
<evidence type="ECO:0000256" key="1">
    <source>
        <dbReference type="ARBA" id="ARBA00004123"/>
    </source>
</evidence>
<dbReference type="InterPro" id="IPR052245">
    <property type="entry name" value="Plant_Stress_Dev_TF"/>
</dbReference>
<feature type="region of interest" description="Disordered" evidence="6">
    <location>
        <begin position="240"/>
        <end position="261"/>
    </location>
</feature>
<dbReference type="Gene3D" id="1.10.10.60">
    <property type="entry name" value="Homeodomain-like"/>
    <property type="match status" value="2"/>
</dbReference>
<protein>
    <submittedName>
        <fullName evidence="10">Uncharacterized protein</fullName>
    </submittedName>
</protein>
<dbReference type="GO" id="GO:0005634">
    <property type="term" value="C:nucleus"/>
    <property type="evidence" value="ECO:0007669"/>
    <property type="project" value="UniProtKB-SubCell"/>
</dbReference>
<dbReference type="InterPro" id="IPR009057">
    <property type="entry name" value="Homeodomain-like_sf"/>
</dbReference>
<evidence type="ECO:0000256" key="2">
    <source>
        <dbReference type="ARBA" id="ARBA00023015"/>
    </source>
</evidence>
<sequence>MKWNAKAHALFLEGLDKVETGDAQRGWEQLAQAVGGECTKEDVRRHALVYYHSMVMKEKQRASPHSAKARMGAFQSEIDCPYRWTRKERLMIEKELANYGAKNSERFSLVGQKVNKPAEEIREYHTRLSDDIKLIDSGAVSLPRYDLFDQKKYSSSQFVTSPSVTNIIAPPPPLEQQEGGGAGEMESRKGMAWTEEEHTQFLLGLQECGKGEWRAIAKSFVKTRTGTQVASHAQKFFLRLRSHPKDKKAPAASSAVLPQKA</sequence>
<dbReference type="AlphaFoldDB" id="A0A7S3FXJ3"/>
<dbReference type="PANTHER" id="PTHR44191">
    <property type="entry name" value="TRANSCRIPTION FACTOR KUA1"/>
    <property type="match status" value="1"/>
</dbReference>
<evidence type="ECO:0000256" key="4">
    <source>
        <dbReference type="ARBA" id="ARBA00023163"/>
    </source>
</evidence>
<dbReference type="PANTHER" id="PTHR44191:SF62">
    <property type="entry name" value="OS04G0341900 PROTEIN"/>
    <property type="match status" value="1"/>
</dbReference>
<dbReference type="PROSITE" id="PS50090">
    <property type="entry name" value="MYB_LIKE"/>
    <property type="match status" value="1"/>
</dbReference>
<dbReference type="NCBIfam" id="TIGR01557">
    <property type="entry name" value="myb_SHAQKYF"/>
    <property type="match status" value="1"/>
</dbReference>
<evidence type="ECO:0000256" key="3">
    <source>
        <dbReference type="ARBA" id="ARBA00023125"/>
    </source>
</evidence>
<gene>
    <name evidence="9" type="ORF">PBIL07802_LOCUS806</name>
    <name evidence="10" type="ORF">PBIL07802_LOCUS808</name>
</gene>
<reference evidence="10" key="1">
    <citation type="submission" date="2021-01" db="EMBL/GenBank/DDBJ databases">
        <authorList>
            <person name="Corre E."/>
            <person name="Pelletier E."/>
            <person name="Niang G."/>
            <person name="Scheremetjew M."/>
            <person name="Finn R."/>
            <person name="Kale V."/>
            <person name="Holt S."/>
            <person name="Cochrane G."/>
            <person name="Meng A."/>
            <person name="Brown T."/>
            <person name="Cohen L."/>
        </authorList>
    </citation>
    <scope>NUCLEOTIDE SEQUENCE</scope>
    <source>
        <strain evidence="10">NIES-2562</strain>
    </source>
</reference>
<keyword evidence="2" id="KW-0805">Transcription regulation</keyword>
<evidence type="ECO:0000313" key="9">
    <source>
        <dbReference type="EMBL" id="CAE0238663.1"/>
    </source>
</evidence>
<accession>A0A7S3FXJ3</accession>
<evidence type="ECO:0000259" key="8">
    <source>
        <dbReference type="PROSITE" id="PS51294"/>
    </source>
</evidence>
<evidence type="ECO:0000256" key="5">
    <source>
        <dbReference type="ARBA" id="ARBA00023242"/>
    </source>
</evidence>
<dbReference type="FunFam" id="1.10.10.60:FF:000009">
    <property type="entry name" value="transcription factor MYB1R1"/>
    <property type="match status" value="1"/>
</dbReference>
<feature type="domain" description="HTH myb-type" evidence="8">
    <location>
        <begin position="185"/>
        <end position="241"/>
    </location>
</feature>
<dbReference type="EMBL" id="HBIB01001200">
    <property type="protein sequence ID" value="CAE0238663.1"/>
    <property type="molecule type" value="Transcribed_RNA"/>
</dbReference>
<keyword evidence="3" id="KW-0238">DNA-binding</keyword>
<dbReference type="PROSITE" id="PS51294">
    <property type="entry name" value="HTH_MYB"/>
    <property type="match status" value="1"/>
</dbReference>
<name>A0A7S3FXJ3_9EUKA</name>
<dbReference type="Pfam" id="PF00249">
    <property type="entry name" value="Myb_DNA-binding"/>
    <property type="match status" value="1"/>
</dbReference>
<dbReference type="CDD" id="cd00167">
    <property type="entry name" value="SANT"/>
    <property type="match status" value="1"/>
</dbReference>
<keyword evidence="5" id="KW-0539">Nucleus</keyword>
<dbReference type="SMART" id="SM00717">
    <property type="entry name" value="SANT"/>
    <property type="match status" value="2"/>
</dbReference>
<dbReference type="GO" id="GO:0003677">
    <property type="term" value="F:DNA binding"/>
    <property type="evidence" value="ECO:0007669"/>
    <property type="project" value="UniProtKB-KW"/>
</dbReference>
<dbReference type="InterPro" id="IPR017930">
    <property type="entry name" value="Myb_dom"/>
</dbReference>
<comment type="subcellular location">
    <subcellularLocation>
        <location evidence="1">Nucleus</location>
    </subcellularLocation>
</comment>
<keyword evidence="4" id="KW-0804">Transcription</keyword>
<feature type="domain" description="Myb-like" evidence="7">
    <location>
        <begin position="185"/>
        <end position="237"/>
    </location>
</feature>
<organism evidence="10">
    <name type="scientific">Palpitomonas bilix</name>
    <dbReference type="NCBI Taxonomy" id="652834"/>
    <lineage>
        <taxon>Eukaryota</taxon>
        <taxon>Eukaryota incertae sedis</taxon>
    </lineage>
</organism>
<dbReference type="SUPFAM" id="SSF46689">
    <property type="entry name" value="Homeodomain-like"/>
    <property type="match status" value="1"/>
</dbReference>
<evidence type="ECO:0000259" key="7">
    <source>
        <dbReference type="PROSITE" id="PS50090"/>
    </source>
</evidence>
<dbReference type="InterPro" id="IPR001005">
    <property type="entry name" value="SANT/Myb"/>
</dbReference>
<evidence type="ECO:0000256" key="6">
    <source>
        <dbReference type="SAM" id="MobiDB-lite"/>
    </source>
</evidence>
<dbReference type="InterPro" id="IPR006447">
    <property type="entry name" value="Myb_dom_plants"/>
</dbReference>
<evidence type="ECO:0000313" key="10">
    <source>
        <dbReference type="EMBL" id="CAE0238665.1"/>
    </source>
</evidence>
<dbReference type="GO" id="GO:0006355">
    <property type="term" value="P:regulation of DNA-templated transcription"/>
    <property type="evidence" value="ECO:0007669"/>
    <property type="project" value="UniProtKB-ARBA"/>
</dbReference>